<proteinExistence type="predicted"/>
<feature type="compositionally biased region" description="Low complexity" evidence="1">
    <location>
        <begin position="301"/>
        <end position="312"/>
    </location>
</feature>
<dbReference type="OrthoDB" id="2341409at2759"/>
<comment type="caution">
    <text evidence="2">The sequence shown here is derived from an EMBL/GenBank/DDBJ whole genome shotgun (WGS) entry which is preliminary data.</text>
</comment>
<feature type="compositionally biased region" description="Basic and acidic residues" evidence="1">
    <location>
        <begin position="232"/>
        <end position="243"/>
    </location>
</feature>
<feature type="region of interest" description="Disordered" evidence="1">
    <location>
        <begin position="284"/>
        <end position="352"/>
    </location>
</feature>
<accession>A0A8H7VEN2</accession>
<feature type="region of interest" description="Disordered" evidence="1">
    <location>
        <begin position="219"/>
        <end position="243"/>
    </location>
</feature>
<dbReference type="AlphaFoldDB" id="A0A8H7VEN2"/>
<feature type="compositionally biased region" description="Polar residues" evidence="1">
    <location>
        <begin position="1"/>
        <end position="15"/>
    </location>
</feature>
<feature type="compositionally biased region" description="Basic and acidic residues" evidence="1">
    <location>
        <begin position="290"/>
        <end position="300"/>
    </location>
</feature>
<sequence length="491" mass="56035">MDLATTLNTAPSYEQHQSKHHHSHHPRHHHHHHHHYKSQHPSAFHPVSMPSPPELLHDSEEDEEESMGSATPSLPHLGDFAPLPRKSVPHRSPPAVKDAIQASALDKSVVFQLDVRSHPFFPAATTSTASKQRAPQQQSYDHKPVKCPDCNLANCCGMACTSRVICGESLLTALRKRVVEARSTSSNNHIKRRRMPIHRGRNMVRKTTHIDIPKAAGSRSLHYRNTTPVVDQDDKSYNDDDGHVQDNMVEDQEIYYSPPVQFVQSVQQEQHIRPIRHHRPWVEDEDDAEEKFVQEQHQQQEQEIPDTKPVQQKPRKRPKHETSPATSTKSSSAQHQQHHTSSGRPSRVKGPCQACQESSDGCMRKAFNWPFSTSSIYNDKGKKFVYLCNKCGLRYNKSGGCVCRHCRWVFCKEEKRKAMQHIEQMIRSRPDGKVDPDEDIENFVCTPKYWTCGRSWKVGWVLQNIGSTNSLVDDEDDDMHDPSGSFSPSMN</sequence>
<evidence type="ECO:0000256" key="1">
    <source>
        <dbReference type="SAM" id="MobiDB-lite"/>
    </source>
</evidence>
<feature type="compositionally biased region" description="Basic residues" evidence="1">
    <location>
        <begin position="18"/>
        <end position="38"/>
    </location>
</feature>
<feature type="region of interest" description="Disordered" evidence="1">
    <location>
        <begin position="1"/>
        <end position="95"/>
    </location>
</feature>
<keyword evidence="3" id="KW-1185">Reference proteome</keyword>
<gene>
    <name evidence="2" type="ORF">INT45_008336</name>
</gene>
<feature type="compositionally biased region" description="Low complexity" evidence="1">
    <location>
        <begin position="323"/>
        <end position="342"/>
    </location>
</feature>
<evidence type="ECO:0000313" key="2">
    <source>
        <dbReference type="EMBL" id="KAG2217685.1"/>
    </source>
</evidence>
<dbReference type="Proteomes" id="UP000646827">
    <property type="component" value="Unassembled WGS sequence"/>
</dbReference>
<evidence type="ECO:0000313" key="3">
    <source>
        <dbReference type="Proteomes" id="UP000646827"/>
    </source>
</evidence>
<name>A0A8H7VEN2_9FUNG</name>
<protein>
    <submittedName>
        <fullName evidence="2">Uncharacterized protein</fullName>
    </submittedName>
</protein>
<dbReference type="EMBL" id="JAEPRB010000280">
    <property type="protein sequence ID" value="KAG2217685.1"/>
    <property type="molecule type" value="Genomic_DNA"/>
</dbReference>
<organism evidence="2 3">
    <name type="scientific">Circinella minor</name>
    <dbReference type="NCBI Taxonomy" id="1195481"/>
    <lineage>
        <taxon>Eukaryota</taxon>
        <taxon>Fungi</taxon>
        <taxon>Fungi incertae sedis</taxon>
        <taxon>Mucoromycota</taxon>
        <taxon>Mucoromycotina</taxon>
        <taxon>Mucoromycetes</taxon>
        <taxon>Mucorales</taxon>
        <taxon>Lichtheimiaceae</taxon>
        <taxon>Circinella</taxon>
    </lineage>
</organism>
<feature type="region of interest" description="Disordered" evidence="1">
    <location>
        <begin position="472"/>
        <end position="491"/>
    </location>
</feature>
<reference evidence="2 3" key="1">
    <citation type="submission" date="2020-12" db="EMBL/GenBank/DDBJ databases">
        <title>Metabolic potential, ecology and presence of endohyphal bacteria is reflected in genomic diversity of Mucoromycotina.</title>
        <authorList>
            <person name="Muszewska A."/>
            <person name="Okrasinska A."/>
            <person name="Steczkiewicz K."/>
            <person name="Drgas O."/>
            <person name="Orlowska M."/>
            <person name="Perlinska-Lenart U."/>
            <person name="Aleksandrzak-Piekarczyk T."/>
            <person name="Szatraj K."/>
            <person name="Zielenkiewicz U."/>
            <person name="Pilsyk S."/>
            <person name="Malc E."/>
            <person name="Mieczkowski P."/>
            <person name="Kruszewska J.S."/>
            <person name="Biernat P."/>
            <person name="Pawlowska J."/>
        </authorList>
    </citation>
    <scope>NUCLEOTIDE SEQUENCE [LARGE SCALE GENOMIC DNA]</scope>
    <source>
        <strain evidence="2 3">CBS 142.35</strain>
    </source>
</reference>